<dbReference type="EMBL" id="FOOY01000003">
    <property type="protein sequence ID" value="SFF97439.1"/>
    <property type="molecule type" value="Genomic_DNA"/>
</dbReference>
<reference evidence="3" key="1">
    <citation type="submission" date="2016-10" db="EMBL/GenBank/DDBJ databases">
        <authorList>
            <person name="Varghese N."/>
            <person name="Submissions S."/>
        </authorList>
    </citation>
    <scope>NUCLEOTIDE SEQUENCE [LARGE SCALE GENOMIC DNA]</scope>
    <source>
        <strain evidence="3">ATCC 700379</strain>
    </source>
</reference>
<accession>A0A1I2N3L3</accession>
<dbReference type="SUPFAM" id="SSF101262">
    <property type="entry name" value="Methenyltetrahydrofolate cyclohydrolase-like"/>
    <property type="match status" value="1"/>
</dbReference>
<protein>
    <submittedName>
        <fullName evidence="2">Formiminotetrahydrofolate cyclodeaminase</fullName>
    </submittedName>
</protein>
<keyword evidence="3" id="KW-1185">Reference proteome</keyword>
<dbReference type="InterPro" id="IPR036178">
    <property type="entry name" value="Formintransfe-cycloase-like_sf"/>
</dbReference>
<evidence type="ECO:0000313" key="3">
    <source>
        <dbReference type="Proteomes" id="UP000198752"/>
    </source>
</evidence>
<dbReference type="RefSeq" id="WP_177184568.1">
    <property type="nucleotide sequence ID" value="NZ_FOOY01000003.1"/>
</dbReference>
<name>A0A1I2N3L3_9BACL</name>
<dbReference type="Pfam" id="PF04961">
    <property type="entry name" value="FTCD_C"/>
    <property type="match status" value="1"/>
</dbReference>
<proteinExistence type="predicted"/>
<dbReference type="Gene3D" id="1.20.120.680">
    <property type="entry name" value="Formiminotetrahydrofolate cyclodeaminase monomer, up-and-down helical bundle"/>
    <property type="match status" value="1"/>
</dbReference>
<dbReference type="GO" id="GO:0003824">
    <property type="term" value="F:catalytic activity"/>
    <property type="evidence" value="ECO:0007669"/>
    <property type="project" value="InterPro"/>
</dbReference>
<evidence type="ECO:0000313" key="2">
    <source>
        <dbReference type="EMBL" id="SFF97439.1"/>
    </source>
</evidence>
<gene>
    <name evidence="2" type="ORF">SAMN02982927_00217</name>
</gene>
<dbReference type="InterPro" id="IPR007044">
    <property type="entry name" value="Cyclodeamin/CycHdrlase"/>
</dbReference>
<evidence type="ECO:0000259" key="1">
    <source>
        <dbReference type="Pfam" id="PF04961"/>
    </source>
</evidence>
<feature type="domain" description="Cyclodeaminase/cyclohydrolase" evidence="1">
    <location>
        <begin position="8"/>
        <end position="184"/>
    </location>
</feature>
<organism evidence="2 3">
    <name type="scientific">Sporolactobacillus nakayamae</name>
    <dbReference type="NCBI Taxonomy" id="269670"/>
    <lineage>
        <taxon>Bacteria</taxon>
        <taxon>Bacillati</taxon>
        <taxon>Bacillota</taxon>
        <taxon>Bacilli</taxon>
        <taxon>Bacillales</taxon>
        <taxon>Sporolactobacillaceae</taxon>
        <taxon>Sporolactobacillus</taxon>
    </lineage>
</organism>
<sequence length="208" mass="22392">MKVFDQQIGQFIEAASSSAPTPGGGSIAALGAALGASMGAMVANLSTGPKFTQVQTKMNEIAANLQKQIHDFECFAQQDMDSFSRFMAALKLPKQTAEERTERTAQLQSAAIQAAEVPLHLMRSCHDAMSILEDASNQFNKNVISDLGVAVISLDAAIQSAWLTVNINLSTIKDKTITKSYQEQGTKLISDAQKIKQHVMETVMSKIG</sequence>
<dbReference type="Proteomes" id="UP000198752">
    <property type="component" value="Unassembled WGS sequence"/>
</dbReference>
<dbReference type="STRING" id="269670.SAMN02982927_00217"/>
<dbReference type="AlphaFoldDB" id="A0A1I2N3L3"/>